<dbReference type="Gene3D" id="1.25.40.10">
    <property type="entry name" value="Tetratricopeptide repeat domain"/>
    <property type="match status" value="1"/>
</dbReference>
<protein>
    <recommendedName>
        <fullName evidence="7">TANC1/2-like winged helix domain-containing protein</fullName>
    </recommendedName>
</protein>
<evidence type="ECO:0000259" key="7">
    <source>
        <dbReference type="Pfam" id="PF25521"/>
    </source>
</evidence>
<feature type="compositionally biased region" description="Basic and acidic residues" evidence="6">
    <location>
        <begin position="1678"/>
        <end position="1691"/>
    </location>
</feature>
<dbReference type="PROSITE" id="PS50297">
    <property type="entry name" value="ANK_REP_REGION"/>
    <property type="match status" value="1"/>
</dbReference>
<feature type="repeat" description="ANK" evidence="4">
    <location>
        <begin position="1454"/>
        <end position="1486"/>
    </location>
</feature>
<evidence type="ECO:0000256" key="3">
    <source>
        <dbReference type="ARBA" id="ARBA00038259"/>
    </source>
</evidence>
<dbReference type="InterPro" id="IPR002110">
    <property type="entry name" value="Ankyrin_rpt"/>
</dbReference>
<reference evidence="8 9" key="1">
    <citation type="submission" date="2024-10" db="EMBL/GenBank/DDBJ databases">
        <authorList>
            <person name="Kim D."/>
        </authorList>
    </citation>
    <scope>NUCLEOTIDE SEQUENCE [LARGE SCALE GENOMIC DNA]</scope>
    <source>
        <strain evidence="8">Taebaek</strain>
    </source>
</reference>
<accession>A0ABD2K4Q0</accession>
<organism evidence="8 9">
    <name type="scientific">Heterodera schachtii</name>
    <name type="common">Sugarbeet cyst nematode worm</name>
    <name type="synonym">Tylenchus schachtii</name>
    <dbReference type="NCBI Taxonomy" id="97005"/>
    <lineage>
        <taxon>Eukaryota</taxon>
        <taxon>Metazoa</taxon>
        <taxon>Ecdysozoa</taxon>
        <taxon>Nematoda</taxon>
        <taxon>Chromadorea</taxon>
        <taxon>Rhabditida</taxon>
        <taxon>Tylenchina</taxon>
        <taxon>Tylenchomorpha</taxon>
        <taxon>Tylenchoidea</taxon>
        <taxon>Heteroderidae</taxon>
        <taxon>Heteroderinae</taxon>
        <taxon>Heterodera</taxon>
    </lineage>
</organism>
<comment type="similarity">
    <text evidence="3">Belongs to the TANC family.</text>
</comment>
<dbReference type="PROSITE" id="PS50088">
    <property type="entry name" value="ANK_REPEAT"/>
    <property type="match status" value="2"/>
</dbReference>
<feature type="region of interest" description="Disordered" evidence="6">
    <location>
        <begin position="1659"/>
        <end position="1691"/>
    </location>
</feature>
<evidence type="ECO:0000256" key="5">
    <source>
        <dbReference type="SAM" id="Coils"/>
    </source>
</evidence>
<feature type="compositionally biased region" description="Low complexity" evidence="6">
    <location>
        <begin position="23"/>
        <end position="34"/>
    </location>
</feature>
<dbReference type="SUPFAM" id="SSF48452">
    <property type="entry name" value="TPR-like"/>
    <property type="match status" value="1"/>
</dbReference>
<evidence type="ECO:0000256" key="2">
    <source>
        <dbReference type="ARBA" id="ARBA00023043"/>
    </source>
</evidence>
<evidence type="ECO:0000256" key="1">
    <source>
        <dbReference type="ARBA" id="ARBA00022737"/>
    </source>
</evidence>
<feature type="repeat" description="ANK" evidence="4">
    <location>
        <begin position="1421"/>
        <end position="1453"/>
    </location>
</feature>
<dbReference type="SMART" id="SM00248">
    <property type="entry name" value="ANK"/>
    <property type="match status" value="10"/>
</dbReference>
<feature type="region of interest" description="Disordered" evidence="6">
    <location>
        <begin position="22"/>
        <end position="54"/>
    </location>
</feature>
<dbReference type="Gene3D" id="1.25.40.20">
    <property type="entry name" value="Ankyrin repeat-containing domain"/>
    <property type="match status" value="2"/>
</dbReference>
<sequence>MSSAACPSSALLAAVARDELAPRRLSPSAASSSAGVPFANSDGATGGGPLGTLRRSLRQMNPFRSRLFRLPATPRLSRSKKVLARGEDFTGWNFERPSKASADSLRPFGTSFGSADVPPFAAPQTRPQRRRLSQMPSPALHSHCHQMMAGPGEQCGCCASGNDMDELDVFLSTMESIVRRGAPVGGSCRVMRHSDEQFEREEFPSESRGTVVGNGGAFARVTEAGTRRFRPPIPSFNPPSPLHPSACDSKRCPEAMPPGKHRIQLGNHREDEYQFLPSTCYAPDGKMFAARFFFSFWWHPAKSPRPLSHFPCDHSSRANSRGRPSALLLKDDNSLAGDSHLFASSAAQLANSPGQTSAISLLNTASAVTLAVRGTRSASAVSSGQQKKCVRSSSLFPKTQLQRRRSACSALSAGVGIAEETEENDGRTAGERANYYGREVIRLMEEEEEAQETHNKATDAFLCRPSVSDRLAPCSLANPSSSSSSSLLPAPPPLFPPPDEIFTEVTEFVGREWLFRDLCHQLITEHAQLILVHGASGSGKSALIRHIAAHSANFGDAYAQSGPADAQQHNTVDSGIAIGNGFSSTGSGGANSSGSQLSLLNLPVHLSADASASANVSALSSVQIHNEWLHTLAKNVVAVHFARLHNSLSCSIPEFARSICAQMCSSVQLKFTYGRMIRSDPRLHQLASHEAQSLDIEPFELFLELVCRPLAKLIKEEECQGRKNAAAKGRRSSSRSSDYGSNGGAYAANGANESRRPFASDAPILLVLVDSLDEAAFHRSDGGESIGWLLRRILSADGACPPQLRFVCTLLSPEGLPCQPPLLSQMLGTLDDKMAQKWPEAVRAIRLDDWEGDERIARDLRQFVEQRVNGSPALDKWIHAQFRRQSFFASPGPTANVPSVAEFGVQLVAHLSANFVGLKMALAMLAEGRLLSLEALPTHLDGHYLLHFRHKFPSSALFRAVSPILSVLFASLRPLSVDEMLYILNIAHQQPDLDESELRERLSQLSPFVAREHSSSSAFLPVHPSLREWLLREAARPNAEFGIDIRHSHILIALSLVNKLRSAHSSFSQETFFELAHHLLKANPHKYLNAELAARLGMPLGRECQVKWLKMAGGDLAKALLCRRNVFYPNSKVTRLLLLAGADPNASKWPGGAEEPLLCSFARSGNLEMVQLLLQFGANPNAGDPPPLIVAIENGYEEVIRVLCAHPGTDLFVRSTNGHGVLYHAAARDSIETVALLVDALGDADGKLGRKTAGIASRCIENERREASSHQRYSACSSSYEDEFQSHRLRQRMGDEQSTGKAADNRRDCANDRSQFIREAFEAAAARGSARVCRFLLDNTDAVVDMARGMCIACANGHSEVVQFLLSRGVTLSPEQKWDGKSALICAVESGSWDLVVNVLNSSSDGAEGTMDQLNRVVGPDGLSPLMVAARHGHVGLVDLLINRGAQLDLSDSHGRTAAMHGIEAGHSSTVALLLERGSALFARDSHGNTMLHLLGRHPNKCLIYRLLEDGLSLEDKNKEDLRPIEVAIRAGQLVAVDTFLRRGARLRSLTWQIALSSHPPLVLVLLRKLLDDAQILLRRKRTAEAQHRLSYALQKCDELLEKAKAEENEALGRMGPQLRRVKVQAFHSMATLKRRCNDLSDAIALASNALELLDHHNVGGVPAGNSLRPPSRGSLGGEREEKTDAERRAEDEQRFELHLLRAKCHFDARDLERARVDAQLATCMKPEEAEAQNLLAVLSAGN</sequence>
<dbReference type="InterPro" id="IPR011990">
    <property type="entry name" value="TPR-like_helical_dom_sf"/>
</dbReference>
<keyword evidence="5" id="KW-0175">Coiled coil</keyword>
<dbReference type="PANTHER" id="PTHR24166:SF48">
    <property type="entry name" value="PROTEIN VAPYRIN"/>
    <property type="match status" value="1"/>
</dbReference>
<dbReference type="InterPro" id="IPR036770">
    <property type="entry name" value="Ankyrin_rpt-contain_sf"/>
</dbReference>
<dbReference type="EMBL" id="JBICCN010000053">
    <property type="protein sequence ID" value="KAL3097798.1"/>
    <property type="molecule type" value="Genomic_DNA"/>
</dbReference>
<keyword evidence="2 4" id="KW-0040">ANK repeat</keyword>
<dbReference type="SUPFAM" id="SSF52540">
    <property type="entry name" value="P-loop containing nucleoside triphosphate hydrolases"/>
    <property type="match status" value="1"/>
</dbReference>
<proteinExistence type="inferred from homology"/>
<evidence type="ECO:0000313" key="9">
    <source>
        <dbReference type="Proteomes" id="UP001620645"/>
    </source>
</evidence>
<dbReference type="PANTHER" id="PTHR24166">
    <property type="entry name" value="ROLLING PEBBLES, ISOFORM B"/>
    <property type="match status" value="1"/>
</dbReference>
<evidence type="ECO:0000256" key="6">
    <source>
        <dbReference type="SAM" id="MobiDB-lite"/>
    </source>
</evidence>
<dbReference type="Pfam" id="PF12796">
    <property type="entry name" value="Ank_2"/>
    <property type="match status" value="3"/>
</dbReference>
<dbReference type="SUPFAM" id="SSF48403">
    <property type="entry name" value="Ankyrin repeat"/>
    <property type="match status" value="2"/>
</dbReference>
<evidence type="ECO:0000256" key="4">
    <source>
        <dbReference type="PROSITE-ProRule" id="PRU00023"/>
    </source>
</evidence>
<dbReference type="InterPro" id="IPR050889">
    <property type="entry name" value="Dendritic_Spine_Reg/Scaffold"/>
</dbReference>
<keyword evidence="9" id="KW-1185">Reference proteome</keyword>
<feature type="coiled-coil region" evidence="5">
    <location>
        <begin position="1567"/>
        <end position="1610"/>
    </location>
</feature>
<name>A0ABD2K4Q0_HETSC</name>
<evidence type="ECO:0000313" key="8">
    <source>
        <dbReference type="EMBL" id="KAL3097798.1"/>
    </source>
</evidence>
<dbReference type="Proteomes" id="UP001620645">
    <property type="component" value="Unassembled WGS sequence"/>
</dbReference>
<gene>
    <name evidence="8" type="ORF">niasHS_000533</name>
</gene>
<comment type="caution">
    <text evidence="8">The sequence shown here is derived from an EMBL/GenBank/DDBJ whole genome shotgun (WGS) entry which is preliminary data.</text>
</comment>
<dbReference type="Pfam" id="PF25521">
    <property type="entry name" value="WHD_TANC1"/>
    <property type="match status" value="1"/>
</dbReference>
<dbReference type="InterPro" id="IPR058056">
    <property type="entry name" value="WH_TANC1/2"/>
</dbReference>
<feature type="domain" description="TANC1/2-like winged helix" evidence="7">
    <location>
        <begin position="951"/>
        <end position="1114"/>
    </location>
</feature>
<dbReference type="InterPro" id="IPR027417">
    <property type="entry name" value="P-loop_NTPase"/>
</dbReference>
<keyword evidence="1" id="KW-0677">Repeat</keyword>